<proteinExistence type="inferred from homology"/>
<reference evidence="4 5" key="1">
    <citation type="journal article" date="2014" name="ISME J.">
        <title>Candidatus Competibacter-lineage genomes retrieved from metagenomes reveal functional metabolic diversity.</title>
        <authorList>
            <person name="McIlroy S.J."/>
            <person name="Albertsen M."/>
            <person name="Andresen E.K."/>
            <person name="Saunders A.M."/>
            <person name="Kristiansen R."/>
            <person name="Stokholm-Bjerregaard M."/>
            <person name="Nielsen K.L."/>
            <person name="Nielsen P.H."/>
        </authorList>
    </citation>
    <scope>NUCLEOTIDE SEQUENCE [LARGE SCALE GENOMIC DNA]</scope>
    <source>
        <strain evidence="4 5">Run_B_J11</strain>
    </source>
</reference>
<evidence type="ECO:0000313" key="5">
    <source>
        <dbReference type="Proteomes" id="UP000019184"/>
    </source>
</evidence>
<sequence>MVRECFTVLGATGFIGSHLHCYLEKQGHNVLTPPRNAPWIFTEPLGHILYCIGLTADFRNRPFDTINAHVCYLAEILSRSHFDSLLYLSSTRVYLNAASGSEDERLIVNPLELDDLYNLSKLTGEALCFRDPRARVVRLSNVIGSGSQSPTALQAIISAIHTNRRVVLHTTLDSEKDYIWLDDVVKMLPVIATNGREKIYNLASGVNLSYYAILQALRTLAEFTIEISPKAQRLNFPQISITKMQRQFDFSATDILPFLPSLMIDKGKINEKLA</sequence>
<dbReference type="Gene3D" id="3.40.50.720">
    <property type="entry name" value="NAD(P)-binding Rossmann-like Domain"/>
    <property type="match status" value="1"/>
</dbReference>
<comment type="similarity">
    <text evidence="2">Belongs to the NAD(P)-dependent epimerase/dehydratase family.</text>
</comment>
<keyword evidence="5" id="KW-1185">Reference proteome</keyword>
<feature type="domain" description="NAD-dependent epimerase/dehydratase" evidence="3">
    <location>
        <begin position="68"/>
        <end position="203"/>
    </location>
</feature>
<evidence type="ECO:0000313" key="4">
    <source>
        <dbReference type="EMBL" id="CDH47289.1"/>
    </source>
</evidence>
<dbReference type="SUPFAM" id="SSF51735">
    <property type="entry name" value="NAD(P)-binding Rossmann-fold domains"/>
    <property type="match status" value="1"/>
</dbReference>
<protein>
    <submittedName>
        <fullName evidence="4">NAD-dependent epimerase/dehydratase</fullName>
    </submittedName>
</protein>
<dbReference type="CDD" id="cd08946">
    <property type="entry name" value="SDR_e"/>
    <property type="match status" value="1"/>
</dbReference>
<dbReference type="InterPro" id="IPR001509">
    <property type="entry name" value="Epimerase_deHydtase"/>
</dbReference>
<organism evidence="4 5">
    <name type="scientific">Candidatus Contendobacter odensis Run_B_J11</name>
    <dbReference type="NCBI Taxonomy" id="1400861"/>
    <lineage>
        <taxon>Bacteria</taxon>
        <taxon>Pseudomonadati</taxon>
        <taxon>Pseudomonadota</taxon>
        <taxon>Gammaproteobacteria</taxon>
        <taxon>Candidatus Competibacteraceae</taxon>
        <taxon>Candidatus Contendibacter</taxon>
    </lineage>
</organism>
<evidence type="ECO:0000256" key="1">
    <source>
        <dbReference type="ARBA" id="ARBA00005125"/>
    </source>
</evidence>
<dbReference type="Pfam" id="PF01370">
    <property type="entry name" value="Epimerase"/>
    <property type="match status" value="2"/>
</dbReference>
<evidence type="ECO:0000256" key="2">
    <source>
        <dbReference type="ARBA" id="ARBA00007637"/>
    </source>
</evidence>
<name>A0A7U7GFH3_9GAMM</name>
<dbReference type="PANTHER" id="PTHR43000">
    <property type="entry name" value="DTDP-D-GLUCOSE 4,6-DEHYDRATASE-RELATED"/>
    <property type="match status" value="1"/>
</dbReference>
<gene>
    <name evidence="4" type="ORF">BN874_780019</name>
</gene>
<dbReference type="Proteomes" id="UP000019184">
    <property type="component" value="Unassembled WGS sequence"/>
</dbReference>
<dbReference type="InterPro" id="IPR036291">
    <property type="entry name" value="NAD(P)-bd_dom_sf"/>
</dbReference>
<accession>A0A7U7GFH3</accession>
<feature type="domain" description="NAD-dependent epimerase/dehydratase" evidence="3">
    <location>
        <begin position="7"/>
        <end position="35"/>
    </location>
</feature>
<evidence type="ECO:0000259" key="3">
    <source>
        <dbReference type="Pfam" id="PF01370"/>
    </source>
</evidence>
<dbReference type="AlphaFoldDB" id="A0A7U7GFH3"/>
<comment type="pathway">
    <text evidence="1">Bacterial outer membrane biogenesis; LPS O-antigen biosynthesis.</text>
</comment>
<comment type="caution">
    <text evidence="4">The sequence shown here is derived from an EMBL/GenBank/DDBJ whole genome shotgun (WGS) entry which is preliminary data.</text>
</comment>
<dbReference type="EMBL" id="CBTK010000296">
    <property type="protein sequence ID" value="CDH47289.1"/>
    <property type="molecule type" value="Genomic_DNA"/>
</dbReference>